<accession>A0A5S3V3Y2</accession>
<comment type="caution">
    <text evidence="2">The sequence shown here is derived from an EMBL/GenBank/DDBJ whole genome shotgun (WGS) entry which is preliminary data.</text>
</comment>
<evidence type="ECO:0000313" key="2">
    <source>
        <dbReference type="EMBL" id="TMO64859.1"/>
    </source>
</evidence>
<dbReference type="OrthoDB" id="6402547at2"/>
<keyword evidence="1" id="KW-0175">Coiled coil</keyword>
<reference evidence="3" key="2">
    <citation type="submission" date="2019-06" db="EMBL/GenBank/DDBJ databases">
        <title>Co-occurence of chitin degradation, pigmentation and bioactivity in marine Pseudoalteromonas.</title>
        <authorList>
            <person name="Sonnenschein E.C."/>
            <person name="Bech P.K."/>
        </authorList>
    </citation>
    <scope>NUCLEOTIDE SEQUENCE [LARGE SCALE GENOMIC DNA]</scope>
    <source>
        <strain evidence="3">S3790</strain>
    </source>
</reference>
<dbReference type="AlphaFoldDB" id="A0A5S3V3Y2"/>
<name>A0A5S3V3Y2_9GAMM</name>
<gene>
    <name evidence="2" type="ORF">CWC19_18065</name>
</gene>
<protein>
    <submittedName>
        <fullName evidence="2">Uncharacterized protein</fullName>
    </submittedName>
</protein>
<dbReference type="RefSeq" id="WP_138593207.1">
    <property type="nucleotide sequence ID" value="NZ_PNBX01000098.1"/>
</dbReference>
<proteinExistence type="predicted"/>
<sequence>MSNNKLKECWDAFQRLKSGTPNNQAFLGEDITNSLVSKEAGFDAGYLKNNRASHSEIVDAINDYNNELKEGNLEKRIEILEGKLKAEKEKSKMLKEERDGAFQRELLLFNKLIELEKKVEKSNVLKLR</sequence>
<evidence type="ECO:0000256" key="1">
    <source>
        <dbReference type="SAM" id="Coils"/>
    </source>
</evidence>
<reference evidence="2 3" key="1">
    <citation type="submission" date="2018-01" db="EMBL/GenBank/DDBJ databases">
        <authorList>
            <person name="Paulsen S."/>
            <person name="Gram L.K."/>
        </authorList>
    </citation>
    <scope>NUCLEOTIDE SEQUENCE [LARGE SCALE GENOMIC DNA]</scope>
    <source>
        <strain evidence="2 3">S3790</strain>
    </source>
</reference>
<feature type="coiled-coil region" evidence="1">
    <location>
        <begin position="70"/>
        <end position="97"/>
    </location>
</feature>
<organism evidence="2 3">
    <name type="scientific">Pseudoalteromonas aurantia</name>
    <dbReference type="NCBI Taxonomy" id="43654"/>
    <lineage>
        <taxon>Bacteria</taxon>
        <taxon>Pseudomonadati</taxon>
        <taxon>Pseudomonadota</taxon>
        <taxon>Gammaproteobacteria</taxon>
        <taxon>Alteromonadales</taxon>
        <taxon>Pseudoalteromonadaceae</taxon>
        <taxon>Pseudoalteromonas</taxon>
    </lineage>
</organism>
<evidence type="ECO:0000313" key="3">
    <source>
        <dbReference type="Proteomes" id="UP000307217"/>
    </source>
</evidence>
<dbReference type="EMBL" id="PNBX01000098">
    <property type="protein sequence ID" value="TMO64859.1"/>
    <property type="molecule type" value="Genomic_DNA"/>
</dbReference>
<dbReference type="Proteomes" id="UP000307217">
    <property type="component" value="Unassembled WGS sequence"/>
</dbReference>